<dbReference type="InterPro" id="IPR010869">
    <property type="entry name" value="DUF1501"/>
</dbReference>
<dbReference type="Pfam" id="PF07394">
    <property type="entry name" value="DUF1501"/>
    <property type="match status" value="1"/>
</dbReference>
<accession>A0A5C5XHX5</accession>
<dbReference type="SUPFAM" id="SSF53649">
    <property type="entry name" value="Alkaline phosphatase-like"/>
    <property type="match status" value="1"/>
</dbReference>
<evidence type="ECO:0000313" key="2">
    <source>
        <dbReference type="Proteomes" id="UP000316095"/>
    </source>
</evidence>
<evidence type="ECO:0008006" key="3">
    <source>
        <dbReference type="Google" id="ProtNLM"/>
    </source>
</evidence>
<dbReference type="OrthoDB" id="127333at2"/>
<dbReference type="Proteomes" id="UP000316095">
    <property type="component" value="Unassembled WGS sequence"/>
</dbReference>
<organism evidence="1 2">
    <name type="scientific">Rubinisphaera italica</name>
    <dbReference type="NCBI Taxonomy" id="2527969"/>
    <lineage>
        <taxon>Bacteria</taxon>
        <taxon>Pseudomonadati</taxon>
        <taxon>Planctomycetota</taxon>
        <taxon>Planctomycetia</taxon>
        <taxon>Planctomycetales</taxon>
        <taxon>Planctomycetaceae</taxon>
        <taxon>Rubinisphaera</taxon>
    </lineage>
</organism>
<keyword evidence="2" id="KW-1185">Reference proteome</keyword>
<reference evidence="1 2" key="1">
    <citation type="submission" date="2019-02" db="EMBL/GenBank/DDBJ databases">
        <title>Deep-cultivation of Planctomycetes and their phenomic and genomic characterization uncovers novel biology.</title>
        <authorList>
            <person name="Wiegand S."/>
            <person name="Jogler M."/>
            <person name="Boedeker C."/>
            <person name="Pinto D."/>
            <person name="Vollmers J."/>
            <person name="Rivas-Marin E."/>
            <person name="Kohn T."/>
            <person name="Peeters S.H."/>
            <person name="Heuer A."/>
            <person name="Rast P."/>
            <person name="Oberbeckmann S."/>
            <person name="Bunk B."/>
            <person name="Jeske O."/>
            <person name="Meyerdierks A."/>
            <person name="Storesund J.E."/>
            <person name="Kallscheuer N."/>
            <person name="Luecker S."/>
            <person name="Lage O.M."/>
            <person name="Pohl T."/>
            <person name="Merkel B.J."/>
            <person name="Hornburger P."/>
            <person name="Mueller R.-W."/>
            <person name="Bruemmer F."/>
            <person name="Labrenz M."/>
            <person name="Spormann A.M."/>
            <person name="Op Den Camp H."/>
            <person name="Overmann J."/>
            <person name="Amann R."/>
            <person name="Jetten M.S.M."/>
            <person name="Mascher T."/>
            <person name="Medema M.H."/>
            <person name="Devos D.P."/>
            <person name="Kaster A.-K."/>
            <person name="Ovreas L."/>
            <person name="Rohde M."/>
            <person name="Galperin M.Y."/>
            <person name="Jogler C."/>
        </authorList>
    </citation>
    <scope>NUCLEOTIDE SEQUENCE [LARGE SCALE GENOMIC DNA]</scope>
    <source>
        <strain evidence="1 2">Pan54</strain>
    </source>
</reference>
<dbReference type="Gene3D" id="3.40.720.10">
    <property type="entry name" value="Alkaline Phosphatase, subunit A"/>
    <property type="match status" value="1"/>
</dbReference>
<dbReference type="PANTHER" id="PTHR43737">
    <property type="entry name" value="BLL7424 PROTEIN"/>
    <property type="match status" value="1"/>
</dbReference>
<dbReference type="AlphaFoldDB" id="A0A5C5XHX5"/>
<gene>
    <name evidence="1" type="ORF">Pan54_26890</name>
</gene>
<dbReference type="RefSeq" id="WP_146503869.1">
    <property type="nucleotide sequence ID" value="NZ_SJPG01000001.1"/>
</dbReference>
<evidence type="ECO:0000313" key="1">
    <source>
        <dbReference type="EMBL" id="TWT61951.1"/>
    </source>
</evidence>
<dbReference type="EMBL" id="SJPG01000001">
    <property type="protein sequence ID" value="TWT61951.1"/>
    <property type="molecule type" value="Genomic_DNA"/>
</dbReference>
<name>A0A5C5XHX5_9PLAN</name>
<comment type="caution">
    <text evidence="1">The sequence shown here is derived from an EMBL/GenBank/DDBJ whole genome shotgun (WGS) entry which is preliminary data.</text>
</comment>
<sequence length="474" mass="52712">MVNNFNLQTRREFFNWGMNGLGATALATLLSRESTLAALKDSKLQPKAKRAIHICLVGGMSHVDSFDYKSELKKFHGKSLQTDEQPDLFFGKMGLLRQQDWEFKPRGKSGLMISDMFPHIAELADDLTILRSMESKSANHTPALFLANSGFEFNGFPSMGSWISYGMGLENESLPAYVVLNDERGAPNTGASTWSSSFLPSNHQGVVFRGGAQPVRDLFPAREVNSQSDAATREFIHSINEQHVNQLGVQSALNARLKSYELAARMQTSIPEVSSFAEETEQTQSEYGINETQTADMGRRCLLGRRLLEQGVRFVQLFSGGPVAGSPRASWDAHENVKENHTIEAGRIDKPVAALLKDLKQRGMLDETLVLFTTEFGRTPFAQSDADKVGPGRDHNRYGFSCWMAGAGLKPGFAFGNTDEVGWKAVERPIPWHDFHATILHLFGIDHEQLTFYHNGIQRRLTNVHGDVVHEVLA</sequence>
<protein>
    <recommendedName>
        <fullName evidence="3">Sulfatase</fullName>
    </recommendedName>
</protein>
<dbReference type="InterPro" id="IPR017850">
    <property type="entry name" value="Alkaline_phosphatase_core_sf"/>
</dbReference>
<proteinExistence type="predicted"/>
<dbReference type="PANTHER" id="PTHR43737:SF1">
    <property type="entry name" value="DUF1501 DOMAIN-CONTAINING PROTEIN"/>
    <property type="match status" value="1"/>
</dbReference>